<organism evidence="2">
    <name type="scientific">Musca domestica</name>
    <name type="common">House fly</name>
    <dbReference type="NCBI Taxonomy" id="7370"/>
    <lineage>
        <taxon>Eukaryota</taxon>
        <taxon>Metazoa</taxon>
        <taxon>Ecdysozoa</taxon>
        <taxon>Arthropoda</taxon>
        <taxon>Hexapoda</taxon>
        <taxon>Insecta</taxon>
        <taxon>Pterygota</taxon>
        <taxon>Neoptera</taxon>
        <taxon>Endopterygota</taxon>
        <taxon>Diptera</taxon>
        <taxon>Brachycera</taxon>
        <taxon>Muscomorpha</taxon>
        <taxon>Muscoidea</taxon>
        <taxon>Muscidae</taxon>
        <taxon>Musca</taxon>
    </lineage>
</organism>
<feature type="compositionally biased region" description="Basic and acidic residues" evidence="1">
    <location>
        <begin position="177"/>
        <end position="188"/>
    </location>
</feature>
<protein>
    <submittedName>
        <fullName evidence="2">Uncharacterized protein</fullName>
    </submittedName>
</protein>
<feature type="compositionally biased region" description="Low complexity" evidence="1">
    <location>
        <begin position="62"/>
        <end position="77"/>
    </location>
</feature>
<name>A0A1I8NK10_MUSDO</name>
<gene>
    <name evidence="2" type="primary">105261521</name>
</gene>
<dbReference type="VEuPathDB" id="VectorBase:MDOA016419"/>
<reference evidence="2" key="1">
    <citation type="submission" date="2020-05" db="UniProtKB">
        <authorList>
            <consortium name="EnsemblMetazoa"/>
        </authorList>
    </citation>
    <scope>IDENTIFICATION</scope>
    <source>
        <strain evidence="2">Aabys</strain>
    </source>
</reference>
<feature type="region of interest" description="Disordered" evidence="1">
    <location>
        <begin position="121"/>
        <end position="250"/>
    </location>
</feature>
<feature type="compositionally biased region" description="Basic and acidic residues" evidence="1">
    <location>
        <begin position="121"/>
        <end position="131"/>
    </location>
</feature>
<dbReference type="EnsemblMetazoa" id="MDOA016419-RA">
    <property type="protein sequence ID" value="MDOA016419-PA"/>
    <property type="gene ID" value="MDOA016419"/>
</dbReference>
<dbReference type="AlphaFoldDB" id="A0A1I8NK10"/>
<proteinExistence type="predicted"/>
<dbReference type="VEuPathDB" id="VectorBase:MDOMA2_000652"/>
<evidence type="ECO:0000313" key="2">
    <source>
        <dbReference type="EnsemblMetazoa" id="MDOA016419-PA"/>
    </source>
</evidence>
<evidence type="ECO:0000256" key="1">
    <source>
        <dbReference type="SAM" id="MobiDB-lite"/>
    </source>
</evidence>
<feature type="compositionally biased region" description="Low complexity" evidence="1">
    <location>
        <begin position="147"/>
        <end position="159"/>
    </location>
</feature>
<feature type="compositionally biased region" description="Polar residues" evidence="1">
    <location>
        <begin position="226"/>
        <end position="240"/>
    </location>
</feature>
<feature type="region of interest" description="Disordered" evidence="1">
    <location>
        <begin position="61"/>
        <end position="103"/>
    </location>
</feature>
<accession>A0A1I8NK10</accession>
<sequence>MNQSHGSSTSRNACSGFCWSVSGLRKTPDHGSVRFAKTPSTIDQSRCDTIDYVASCCTNGVPSESTTSSSTPESSSEYGTPPQSPEQQPLPQHPTPHVTLPIPDSASFLQFNCNGLRDLAKKVSPSEDKPTNEAGVEGNTTPEDGKTASAAAPSTESTPVDPKEAKPSSRATMKRGRSTEEPHPEAKKPSTGKLPPPPTAFSAPVSGKKTVARPVETASVDPKSAKANSATTNPQPSSQNSRKRKYSQNLYPDNLRVAVIDRAEPAKSAKVGGFSLRTV</sequence>